<protein>
    <recommendedName>
        <fullName evidence="7">Dipeptidyl-peptidase</fullName>
        <ecNumber evidence="7">3.4.14.-</ecNumber>
    </recommendedName>
</protein>
<evidence type="ECO:0000256" key="3">
    <source>
        <dbReference type="ARBA" id="ARBA00022670"/>
    </source>
</evidence>
<gene>
    <name evidence="8" type="ORF">LX69_00999</name>
</gene>
<evidence type="ECO:0000256" key="5">
    <source>
        <dbReference type="ARBA" id="ARBA00022801"/>
    </source>
</evidence>
<dbReference type="GO" id="GO:0070009">
    <property type="term" value="F:serine-type aminopeptidase activity"/>
    <property type="evidence" value="ECO:0007669"/>
    <property type="project" value="UniProtKB-UniRule"/>
</dbReference>
<dbReference type="GO" id="GO:0006508">
    <property type="term" value="P:proteolysis"/>
    <property type="evidence" value="ECO:0007669"/>
    <property type="project" value="UniProtKB-KW"/>
</dbReference>
<evidence type="ECO:0000256" key="7">
    <source>
        <dbReference type="RuleBase" id="RU366067"/>
    </source>
</evidence>
<reference evidence="8 9" key="1">
    <citation type="submission" date="2018-06" db="EMBL/GenBank/DDBJ databases">
        <title>Genomic Encyclopedia of Archaeal and Bacterial Type Strains, Phase II (KMG-II): from individual species to whole genera.</title>
        <authorList>
            <person name="Goeker M."/>
        </authorList>
    </citation>
    <scope>NUCLEOTIDE SEQUENCE [LARGE SCALE GENOMIC DNA]</scope>
    <source>
        <strain evidence="8 9">DSM 6779</strain>
    </source>
</reference>
<dbReference type="GO" id="GO:0008239">
    <property type="term" value="F:dipeptidyl-peptidase activity"/>
    <property type="evidence" value="ECO:0007669"/>
    <property type="project" value="UniProtKB-UniRule"/>
</dbReference>
<keyword evidence="3 7" id="KW-0645">Protease</keyword>
<keyword evidence="6 7" id="KW-0720">Serine protease</keyword>
<evidence type="ECO:0000256" key="4">
    <source>
        <dbReference type="ARBA" id="ARBA00022729"/>
    </source>
</evidence>
<dbReference type="InterPro" id="IPR019500">
    <property type="entry name" value="Pep_S46"/>
</dbReference>
<dbReference type="InterPro" id="IPR043504">
    <property type="entry name" value="Peptidase_S1_PA_chymotrypsin"/>
</dbReference>
<sequence length="724" mass="81508">MKSNLRILFLSRLAAFSLLFLTGIGTIARADEGMWMLPLIEKLNVTDMQAKGFRLTAEDIYSINHSSIKDAVVMFHNYCTGEMVSDKGLLLTNHHCGYDRIQSLSSVERNFLEDGYWAASFADEIYVPDLTVTFLKRMDDVTSRVLEGVTSDLSEAARQQIIATNCRAIEKEAIDDTHYTASVKPFFAGNQYFLSVYEVFKDVRLVGTPPSSIGKFGHDTDNWMWPRHTGDFSLFRVYAAPDGSPADFSLENVPLKPAHHLPVSTKGFQEGDFAMTLGYPGSTDRYVSSWGIDERMNIVNHSRIKPRGAKQDIWMADMQADDKVKLQYASKYARSSNYWKNSIGMNLGLTRLEVPTRKRALEARFAAWVAADGDRVARYGNLLDSLASAYRERAELVKARSFLIECLLRGAELPYFAYGANALKSALQKNDTAAIRAQVEKLRAEATDFYKNYSPETDRKVLAALAQMYADDISPEFHPSLFKEVAKRYKGDFGKYADDLFRKSIFANEVRLMAFLDKPSLKRLNADVAFVAGSSVMSLYGEVSHRATDLNLRVDRFVRLFQAGIMEMDSDLIRYSDANFTMRMSYGTVGGYVARDAVYYNHFTTLEGVMEKEDSTNWEFVVDPRLKALHLARDYGRYADANGELNVCFISNNDITGGNSGSPVINGNGELIGLAFDSNWEAMSGDIAFEPRLQKCINVDIRYVLFVIDKFAGATRLIEEMTIR</sequence>
<dbReference type="Pfam" id="PF10459">
    <property type="entry name" value="Peptidase_S46"/>
    <property type="match status" value="1"/>
</dbReference>
<proteinExistence type="inferred from homology"/>
<evidence type="ECO:0000313" key="9">
    <source>
        <dbReference type="Proteomes" id="UP000249239"/>
    </source>
</evidence>
<dbReference type="EMBL" id="QKZK01000006">
    <property type="protein sequence ID" value="PZX18606.1"/>
    <property type="molecule type" value="Genomic_DNA"/>
</dbReference>
<dbReference type="GO" id="GO:0043171">
    <property type="term" value="P:peptide catabolic process"/>
    <property type="evidence" value="ECO:0007669"/>
    <property type="project" value="UniProtKB-UniRule"/>
</dbReference>
<comment type="similarity">
    <text evidence="1 7">Belongs to the peptidase S46 family.</text>
</comment>
<dbReference type="PANTHER" id="PTHR38469">
    <property type="entry name" value="PERIPLASMIC PEPTIDASE SUBFAMILY S1B"/>
    <property type="match status" value="1"/>
</dbReference>
<dbReference type="Gene3D" id="2.40.10.10">
    <property type="entry name" value="Trypsin-like serine proteases"/>
    <property type="match status" value="1"/>
</dbReference>
<dbReference type="OrthoDB" id="9805367at2"/>
<dbReference type="InterPro" id="IPR009003">
    <property type="entry name" value="Peptidase_S1_PA"/>
</dbReference>
<dbReference type="EC" id="3.4.14.-" evidence="7"/>
<comment type="caution">
    <text evidence="8">The sequence shown here is derived from an EMBL/GenBank/DDBJ whole genome shotgun (WGS) entry which is preliminary data.</text>
</comment>
<accession>A0A2W7NZE6</accession>
<keyword evidence="2 7" id="KW-0031">Aminopeptidase</keyword>
<organism evidence="8 9">
    <name type="scientific">Breznakibacter xylanolyticus</name>
    <dbReference type="NCBI Taxonomy" id="990"/>
    <lineage>
        <taxon>Bacteria</taxon>
        <taxon>Pseudomonadati</taxon>
        <taxon>Bacteroidota</taxon>
        <taxon>Bacteroidia</taxon>
        <taxon>Marinilabiliales</taxon>
        <taxon>Marinilabiliaceae</taxon>
        <taxon>Breznakibacter</taxon>
    </lineage>
</organism>
<keyword evidence="4" id="KW-0732">Signal</keyword>
<dbReference type="Proteomes" id="UP000249239">
    <property type="component" value="Unassembled WGS sequence"/>
</dbReference>
<dbReference type="PANTHER" id="PTHR38469:SF1">
    <property type="entry name" value="PERIPLASMIC PEPTIDASE SUBFAMILY S1B"/>
    <property type="match status" value="1"/>
</dbReference>
<name>A0A2W7NZE6_9BACT</name>
<dbReference type="RefSeq" id="WP_111444712.1">
    <property type="nucleotide sequence ID" value="NZ_QKZK01000006.1"/>
</dbReference>
<evidence type="ECO:0000313" key="8">
    <source>
        <dbReference type="EMBL" id="PZX18606.1"/>
    </source>
</evidence>
<evidence type="ECO:0000256" key="6">
    <source>
        <dbReference type="ARBA" id="ARBA00022825"/>
    </source>
</evidence>
<keyword evidence="9" id="KW-1185">Reference proteome</keyword>
<dbReference type="AlphaFoldDB" id="A0A2W7NZE6"/>
<dbReference type="SUPFAM" id="SSF50494">
    <property type="entry name" value="Trypsin-like serine proteases"/>
    <property type="match status" value="1"/>
</dbReference>
<comment type="function">
    <text evidence="7">Catalyzes the removal of dipeptides from the N-terminus of oligopeptides.</text>
</comment>
<evidence type="ECO:0000256" key="1">
    <source>
        <dbReference type="ARBA" id="ARBA00010491"/>
    </source>
</evidence>
<evidence type="ECO:0000256" key="2">
    <source>
        <dbReference type="ARBA" id="ARBA00022438"/>
    </source>
</evidence>
<keyword evidence="5 7" id="KW-0378">Hydrolase</keyword>